<feature type="compositionally biased region" description="Polar residues" evidence="1">
    <location>
        <begin position="30"/>
        <end position="43"/>
    </location>
</feature>
<feature type="compositionally biased region" description="Low complexity" evidence="1">
    <location>
        <begin position="516"/>
        <end position="546"/>
    </location>
</feature>
<dbReference type="InterPro" id="IPR001900">
    <property type="entry name" value="RNase_II/R"/>
</dbReference>
<dbReference type="GO" id="GO:0003723">
    <property type="term" value="F:RNA binding"/>
    <property type="evidence" value="ECO:0007669"/>
    <property type="project" value="InterPro"/>
</dbReference>
<proteinExistence type="predicted"/>
<protein>
    <submittedName>
        <fullName evidence="3">Exosomal 3'-5' exoribonuclease complex, subunit Rrp44/Dis3</fullName>
    </submittedName>
</protein>
<name>A0A0F7SED1_PHARH</name>
<reference evidence="3" key="1">
    <citation type="submission" date="2014-08" db="EMBL/GenBank/DDBJ databases">
        <authorList>
            <person name="Sharma Rahul"/>
            <person name="Thines Marco"/>
        </authorList>
    </citation>
    <scope>NUCLEOTIDE SEQUENCE</scope>
</reference>
<dbReference type="PANTHER" id="PTHR23355:SF65">
    <property type="entry name" value="EXORIBONUCLEASE CYT-4, PUTATIVE (AFU_ORTHOLOGUE AFUA_7G01550)-RELATED"/>
    <property type="match status" value="1"/>
</dbReference>
<evidence type="ECO:0000313" key="3">
    <source>
        <dbReference type="EMBL" id="CDZ96621.1"/>
    </source>
</evidence>
<dbReference type="GO" id="GO:0006402">
    <property type="term" value="P:mRNA catabolic process"/>
    <property type="evidence" value="ECO:0007669"/>
    <property type="project" value="TreeGrafter"/>
</dbReference>
<feature type="compositionally biased region" description="Low complexity" evidence="1">
    <location>
        <begin position="53"/>
        <end position="78"/>
    </location>
</feature>
<organism evidence="3">
    <name type="scientific">Phaffia rhodozyma</name>
    <name type="common">Yeast</name>
    <name type="synonym">Xanthophyllomyces dendrorhous</name>
    <dbReference type="NCBI Taxonomy" id="264483"/>
    <lineage>
        <taxon>Eukaryota</taxon>
        <taxon>Fungi</taxon>
        <taxon>Dikarya</taxon>
        <taxon>Basidiomycota</taxon>
        <taxon>Agaricomycotina</taxon>
        <taxon>Tremellomycetes</taxon>
        <taxon>Cystofilobasidiales</taxon>
        <taxon>Mrakiaceae</taxon>
        <taxon>Phaffia</taxon>
    </lineage>
</organism>
<evidence type="ECO:0000256" key="1">
    <source>
        <dbReference type="SAM" id="MobiDB-lite"/>
    </source>
</evidence>
<dbReference type="AlphaFoldDB" id="A0A0F7SED1"/>
<dbReference type="InterPro" id="IPR050180">
    <property type="entry name" value="RNR_Ribonuclease"/>
</dbReference>
<feature type="region of interest" description="Disordered" evidence="1">
    <location>
        <begin position="992"/>
        <end position="1012"/>
    </location>
</feature>
<dbReference type="Pfam" id="PF00773">
    <property type="entry name" value="RNB"/>
    <property type="match status" value="1"/>
</dbReference>
<accession>A0A0F7SED1</accession>
<dbReference type="SMART" id="SM00955">
    <property type="entry name" value="RNB"/>
    <property type="match status" value="1"/>
</dbReference>
<dbReference type="EMBL" id="LN483144">
    <property type="protein sequence ID" value="CDZ96621.1"/>
    <property type="molecule type" value="Genomic_DNA"/>
</dbReference>
<dbReference type="GO" id="GO:0000932">
    <property type="term" value="C:P-body"/>
    <property type="evidence" value="ECO:0007669"/>
    <property type="project" value="TreeGrafter"/>
</dbReference>
<evidence type="ECO:0000259" key="2">
    <source>
        <dbReference type="SMART" id="SM00955"/>
    </source>
</evidence>
<dbReference type="SUPFAM" id="SSF50249">
    <property type="entry name" value="Nucleic acid-binding proteins"/>
    <property type="match status" value="1"/>
</dbReference>
<feature type="region of interest" description="Disordered" evidence="1">
    <location>
        <begin position="507"/>
        <end position="546"/>
    </location>
</feature>
<feature type="domain" description="RNB" evidence="2">
    <location>
        <begin position="571"/>
        <end position="929"/>
    </location>
</feature>
<dbReference type="GO" id="GO:0000175">
    <property type="term" value="F:3'-5'-RNA exonuclease activity"/>
    <property type="evidence" value="ECO:0007669"/>
    <property type="project" value="TreeGrafter"/>
</dbReference>
<sequence length="1090" mass="121094">MLVKPTSRALRTLLERPSIVSSRLVPSRAFTSTPIRSRTQPTSRSEHQSGKFVQQHKQSPSSSSSSSPKVFKQKSPSVQSQTQVEEPWANEISWDDFLSDEVTKGNKQYSYQKFDDKGQPIGEPVLHEDDRVILFENGTIVETTDKASSNLGVVLDTVLFQSQMKLRIISPEGSINYLSPTRVTFAFQHKQVSPSWVALCGPGDAETRADRVNYRVGIAKRARMVLKETEGHRVRLDGVMEGAWERLRPKDQGMEGSRRLMTTKEIVREVMRDHPGGHKEDLEVMTYAVHRFLMTCPERFICEESGQWKSLRWWLRSAEEVQEMEKTKQWAHTNDPRISEFVSKCVTLIDHSRPALFAMPPAPEEHVLPSFLPQNTSLPTFSPSDLHLISHIQKSLSISTKQIDPFASTVPLLLKQTERYGEIITKHTIRQFLVEIGVRTEWDDLAALSSSLEVAKELGLGKGEKRPFKLEIDDGSDDLIEQGMMPGPGEDSLANVGRSSPIQLLTEEKHASSTSTPKPAAMATNAPTPASHPATVSPTSRSSSVPLAAHKSNTLLGPDELYPTDPMSNLRHDFGDLPVFVIDDPNAFELDDGVSIEPSRPGFCWIHVHIADPTSILHPNHRLSKAAERMGQTLYLPQGNRSLLPDDVSVDRFSLGGQGLDPINGQPALTFSAEVDEKMGDIVNYKVRASTIRNIKVTSYQAVNEVFRCETSPIAFPLGLTYIRPKLKKPKQADPAWFPDLNYLYRVSESIAIRRLKKGGISWSLSDFSVALNPSPPPSLPLDAEPVPKFTSGSPVVEYIVHPQRKLANDRAQLIVHSCMTLAGNVAGRFFADRNLPAPYRTSPSPRAAQQSALEELLEKRKSITGEVDPYDVARLGVVFVAGRLSMRPESHWMMGIEGDDGGYVRVTSPLRRYTDILAHWQIKNALLHEASRFSVGPSSVKKGVLWNIAEMEEMASSVDLTVALGTSVQRESKAFWGTYALERYARREDPLPNLSENFPPPQKTAFSPSPSPTMARLGPFEASFVLQPSQVTYEDAGTAKVTVMIPALGLQLVAYHPVTKMYEAGERVSVLLDRFLLGPRSSVTGTIVE</sequence>
<dbReference type="PANTHER" id="PTHR23355">
    <property type="entry name" value="RIBONUCLEASE"/>
    <property type="match status" value="1"/>
</dbReference>
<dbReference type="InterPro" id="IPR012340">
    <property type="entry name" value="NA-bd_OB-fold"/>
</dbReference>
<feature type="region of interest" description="Disordered" evidence="1">
    <location>
        <begin position="30"/>
        <end position="86"/>
    </location>
</feature>